<comment type="subunit">
    <text evidence="7">Component of the chloroplastic Clp protease core complex.</text>
</comment>
<dbReference type="GO" id="GO:0051117">
    <property type="term" value="F:ATPase binding"/>
    <property type="evidence" value="ECO:0007669"/>
    <property type="project" value="TreeGrafter"/>
</dbReference>
<dbReference type="GO" id="GO:0004252">
    <property type="term" value="F:serine-type endopeptidase activity"/>
    <property type="evidence" value="ECO:0007669"/>
    <property type="project" value="UniProtKB-UniRule"/>
</dbReference>
<dbReference type="PRINTS" id="PR00127">
    <property type="entry name" value="CLPPROTEASEP"/>
</dbReference>
<sequence>MPVGVPKVPFLIPDDEEGSWVDLYNRLYQQRLLFIGQELDLEIGNQIAGLLIYLTIQDRRKEFFLFINSPGGSVIPGIAVFDTMQWISPDVTTVCMGIAVSMASFVLLGGEITKRLAFPHARVMIHQPSSIPYKYKVRIRFSIWDANEIANIRQHIANVYVQRTGQPYSVIMRDLERDTYMSAEESKEFGIIDDVLYPVSDFEINNTDTEDDSDIWYWEDDPYKFRSFREDVEDGEDDPYKFPWPPEFPPRPSPYKFRWPFKFC</sequence>
<dbReference type="PANTHER" id="PTHR10381">
    <property type="entry name" value="ATP-DEPENDENT CLP PROTEASE PROTEOLYTIC SUBUNIT"/>
    <property type="match status" value="1"/>
</dbReference>
<evidence type="ECO:0000256" key="5">
    <source>
        <dbReference type="ARBA" id="ARBA00022825"/>
    </source>
</evidence>
<dbReference type="InterPro" id="IPR029045">
    <property type="entry name" value="ClpP/crotonase-like_dom_sf"/>
</dbReference>
<dbReference type="PROSITE" id="PS00382">
    <property type="entry name" value="CLP_PROTEASE_HIS"/>
    <property type="match status" value="1"/>
</dbReference>
<evidence type="ECO:0000256" key="3">
    <source>
        <dbReference type="ARBA" id="ARBA00022670"/>
    </source>
</evidence>
<keyword evidence="10" id="KW-0150">Chloroplast</keyword>
<dbReference type="GeneID" id="55751066"/>
<dbReference type="GO" id="GO:0009570">
    <property type="term" value="C:chloroplast stroma"/>
    <property type="evidence" value="ECO:0007669"/>
    <property type="project" value="UniProtKB-SubCell"/>
</dbReference>
<evidence type="ECO:0000313" key="10">
    <source>
        <dbReference type="EMBL" id="QKD76274.1"/>
    </source>
</evidence>
<accession>A0A6M8AS23</accession>
<comment type="similarity">
    <text evidence="1 7 9">Belongs to the peptidase S14 family.</text>
</comment>
<dbReference type="Pfam" id="PF00574">
    <property type="entry name" value="CLP_protease"/>
    <property type="match status" value="1"/>
</dbReference>
<keyword evidence="2 10" id="KW-0934">Plastid</keyword>
<dbReference type="CDD" id="cd07017">
    <property type="entry name" value="S14_ClpP_2"/>
    <property type="match status" value="1"/>
</dbReference>
<dbReference type="RefSeq" id="YP_009862898.1">
    <property type="nucleotide sequence ID" value="NC_049000.1"/>
</dbReference>
<protein>
    <recommendedName>
        <fullName evidence="7 9">ATP-dependent Clp protease proteolytic subunit</fullName>
        <ecNumber evidence="7">3.4.21.92</ecNumber>
    </recommendedName>
    <alternativeName>
        <fullName evidence="7">Endopeptidase Clp</fullName>
    </alternativeName>
</protein>
<comment type="subcellular location">
    <subcellularLocation>
        <location evidence="7">Plastid</location>
        <location evidence="7">Chloroplast stroma</location>
    </subcellularLocation>
</comment>
<dbReference type="SUPFAM" id="SSF52096">
    <property type="entry name" value="ClpP/crotonase"/>
    <property type="match status" value="1"/>
</dbReference>
<evidence type="ECO:0000256" key="4">
    <source>
        <dbReference type="ARBA" id="ARBA00022801"/>
    </source>
</evidence>
<feature type="active site" evidence="7 8">
    <location>
        <position position="126"/>
    </location>
</feature>
<dbReference type="EMBL" id="MN106255">
    <property type="protein sequence ID" value="QKD76274.1"/>
    <property type="molecule type" value="Genomic_DNA"/>
</dbReference>
<evidence type="ECO:0000256" key="2">
    <source>
        <dbReference type="ARBA" id="ARBA00022640"/>
    </source>
</evidence>
<dbReference type="AlphaFoldDB" id="A0A6M8AS23"/>
<dbReference type="GO" id="GO:0004176">
    <property type="term" value="F:ATP-dependent peptidase activity"/>
    <property type="evidence" value="ECO:0007669"/>
    <property type="project" value="InterPro"/>
</dbReference>
<comment type="function">
    <text evidence="7">Cleaves peptides in various proteins in a process that requires ATP hydrolysis. Has a chymotrypsin-like activity. Plays a major role in the degradation of misfolded proteins.</text>
</comment>
<dbReference type="InterPro" id="IPR001907">
    <property type="entry name" value="ClpP"/>
</dbReference>
<keyword evidence="3 7" id="KW-0645">Protease</keyword>
<geneLocation type="chloroplast" evidence="10"/>
<dbReference type="EC" id="3.4.21.92" evidence="7"/>
<dbReference type="HAMAP" id="MF_00444">
    <property type="entry name" value="ClpP"/>
    <property type="match status" value="1"/>
</dbReference>
<evidence type="ECO:0000256" key="7">
    <source>
        <dbReference type="HAMAP-Rule" id="MF_00444"/>
    </source>
</evidence>
<name>A0A6M8AS23_SPACM</name>
<evidence type="ECO:0000256" key="9">
    <source>
        <dbReference type="RuleBase" id="RU003567"/>
    </source>
</evidence>
<keyword evidence="5 7" id="KW-0720">Serine protease</keyword>
<dbReference type="GO" id="GO:0009368">
    <property type="term" value="C:endopeptidase Clp complex"/>
    <property type="evidence" value="ECO:0007669"/>
    <property type="project" value="TreeGrafter"/>
</dbReference>
<feature type="active site" description="Nucleophile" evidence="7">
    <location>
        <position position="101"/>
    </location>
</feature>
<dbReference type="InterPro" id="IPR023562">
    <property type="entry name" value="ClpP/TepA"/>
</dbReference>
<dbReference type="Gene3D" id="3.90.226.10">
    <property type="entry name" value="2-enoyl-CoA Hydratase, Chain A, domain 1"/>
    <property type="match status" value="1"/>
</dbReference>
<dbReference type="GO" id="GO:0006515">
    <property type="term" value="P:protein quality control for misfolded or incompletely synthesized proteins"/>
    <property type="evidence" value="ECO:0007669"/>
    <property type="project" value="TreeGrafter"/>
</dbReference>
<organism evidence="10">
    <name type="scientific">Spathodea campanulata</name>
    <name type="common">African tulip tree</name>
    <name type="synonym">Spathodea nilotica</name>
    <dbReference type="NCBI Taxonomy" id="211926"/>
    <lineage>
        <taxon>Eukaryota</taxon>
        <taxon>Viridiplantae</taxon>
        <taxon>Streptophyta</taxon>
        <taxon>Embryophyta</taxon>
        <taxon>Tracheophyta</taxon>
        <taxon>Spermatophyta</taxon>
        <taxon>Magnoliopsida</taxon>
        <taxon>eudicotyledons</taxon>
        <taxon>Gunneridae</taxon>
        <taxon>Pentapetalae</taxon>
        <taxon>asterids</taxon>
        <taxon>lamiids</taxon>
        <taxon>Lamiales</taxon>
        <taxon>Bignoniaceae</taxon>
        <taxon>Crescentiina</taxon>
        <taxon>paleotropical clade</taxon>
        <taxon>Spathodea</taxon>
    </lineage>
</organism>
<reference evidence="10" key="1">
    <citation type="journal article" date="2019" name="Mitochondrial DNA Part B Resour">
        <title>The complete chloroplast genome sequence of Spathodea campanulata.</title>
        <authorList>
            <person name="Wang Y."/>
            <person name="Yuan X."/>
            <person name="Li Y."/>
            <person name="Zhang J."/>
        </authorList>
    </citation>
    <scope>NUCLEOTIDE SEQUENCE</scope>
</reference>
<evidence type="ECO:0000256" key="1">
    <source>
        <dbReference type="ARBA" id="ARBA00007039"/>
    </source>
</evidence>
<evidence type="ECO:0000256" key="8">
    <source>
        <dbReference type="PROSITE-ProRule" id="PRU10086"/>
    </source>
</evidence>
<gene>
    <name evidence="7 10" type="primary">clpP</name>
</gene>
<evidence type="ECO:0000256" key="6">
    <source>
        <dbReference type="ARBA" id="ARBA00034021"/>
    </source>
</evidence>
<keyword evidence="4 7" id="KW-0378">Hydrolase</keyword>
<proteinExistence type="inferred from homology"/>
<comment type="catalytic activity">
    <reaction evidence="6 7 8">
        <text>Hydrolysis of proteins to small peptides in the presence of ATP and magnesium. alpha-casein is the usual test substrate. In the absence of ATP, only oligopeptides shorter than five residues are hydrolyzed (such as succinyl-Leu-Tyr-|-NHMec, and Leu-Tyr-Leu-|-Tyr-Trp, in which cleavage of the -Tyr-|-Leu- and -Tyr-|-Trp bonds also occurs).</text>
        <dbReference type="EC" id="3.4.21.92"/>
    </reaction>
</comment>
<dbReference type="PANTHER" id="PTHR10381:SF15">
    <property type="entry name" value="CHLOROPLASTIC ATP-DEPENDENT CLP PROTEASE PROTEOLYTIC SUBUNIT 1"/>
    <property type="match status" value="1"/>
</dbReference>
<dbReference type="InterPro" id="IPR033135">
    <property type="entry name" value="ClpP_His_AS"/>
</dbReference>